<evidence type="ECO:0000256" key="1">
    <source>
        <dbReference type="SAM" id="SignalP"/>
    </source>
</evidence>
<gene>
    <name evidence="2" type="ORF">IPN75_15250</name>
</gene>
<dbReference type="EMBL" id="JADKBR010000018">
    <property type="protein sequence ID" value="MBK8891628.1"/>
    <property type="molecule type" value="Genomic_DNA"/>
</dbReference>
<sequence>MKSRTKPFLLSCQLIAVAGLASLLLAACGSAKSSRSYQGEAFPSETPFQYYSSREPDEACEIAQRALLSQGYQIGDPKPRSIRGEKYFRPQPDTASTLSISLVCLPSSLGTAIYASALETQYEMKSKGTNAGVSVSAFGSVSLPWVMDKDTLVKVGEETVTSPDFYKRLFELIKSLDNRPAEN</sequence>
<feature type="chain" id="PRO_5039637029" evidence="1">
    <location>
        <begin position="27"/>
        <end position="183"/>
    </location>
</feature>
<feature type="signal peptide" evidence="1">
    <location>
        <begin position="1"/>
        <end position="26"/>
    </location>
</feature>
<evidence type="ECO:0000313" key="2">
    <source>
        <dbReference type="EMBL" id="MBK8891628.1"/>
    </source>
</evidence>
<protein>
    <submittedName>
        <fullName evidence="2">DUF2242 domain-containing protein</fullName>
    </submittedName>
</protein>
<name>A0A9D7LUW5_9RHOO</name>
<dbReference type="PROSITE" id="PS51257">
    <property type="entry name" value="PROKAR_LIPOPROTEIN"/>
    <property type="match status" value="1"/>
</dbReference>
<dbReference type="AlphaFoldDB" id="A0A9D7LUW5"/>
<proteinExistence type="predicted"/>
<comment type="caution">
    <text evidence="2">The sequence shown here is derived from an EMBL/GenBank/DDBJ whole genome shotgun (WGS) entry which is preliminary data.</text>
</comment>
<dbReference type="Pfam" id="PF10001">
    <property type="entry name" value="DUF2242"/>
    <property type="match status" value="1"/>
</dbReference>
<evidence type="ECO:0000313" key="3">
    <source>
        <dbReference type="Proteomes" id="UP000808146"/>
    </source>
</evidence>
<keyword evidence="1" id="KW-0732">Signal</keyword>
<organism evidence="2 3">
    <name type="scientific">Candidatus Dechloromonas phosphorivorans</name>
    <dbReference type="NCBI Taxonomy" id="2899244"/>
    <lineage>
        <taxon>Bacteria</taxon>
        <taxon>Pseudomonadati</taxon>
        <taxon>Pseudomonadota</taxon>
        <taxon>Betaproteobacteria</taxon>
        <taxon>Rhodocyclales</taxon>
        <taxon>Azonexaceae</taxon>
        <taxon>Dechloromonas</taxon>
    </lineage>
</organism>
<dbReference type="InterPro" id="IPR018718">
    <property type="entry name" value="DUF2242"/>
</dbReference>
<dbReference type="Proteomes" id="UP000808146">
    <property type="component" value="Unassembled WGS sequence"/>
</dbReference>
<reference evidence="2" key="1">
    <citation type="submission" date="2020-10" db="EMBL/GenBank/DDBJ databases">
        <title>Connecting structure to function with the recovery of over 1000 high-quality activated sludge metagenome-assembled genomes encoding full-length rRNA genes using long-read sequencing.</title>
        <authorList>
            <person name="Singleton C.M."/>
            <person name="Petriglieri F."/>
            <person name="Kristensen J.M."/>
            <person name="Kirkegaard R.H."/>
            <person name="Michaelsen T.Y."/>
            <person name="Andersen M.H."/>
            <person name="Karst S.M."/>
            <person name="Dueholm M.S."/>
            <person name="Nielsen P.H."/>
            <person name="Albertsen M."/>
        </authorList>
    </citation>
    <scope>NUCLEOTIDE SEQUENCE</scope>
    <source>
        <strain evidence="2">OdNE_18-Q3-R46-58_BAT3C.305</strain>
    </source>
</reference>
<accession>A0A9D7LUW5</accession>